<evidence type="ECO:0000313" key="5">
    <source>
        <dbReference type="Proteomes" id="UP001497525"/>
    </source>
</evidence>
<dbReference type="GO" id="GO:0006412">
    <property type="term" value="P:translation"/>
    <property type="evidence" value="ECO:0007669"/>
    <property type="project" value="InterPro"/>
</dbReference>
<dbReference type="PRINTS" id="PR00062">
    <property type="entry name" value="RIBOSOMALL20"/>
</dbReference>
<dbReference type="PANTHER" id="PTHR10986">
    <property type="entry name" value="39S RIBOSOMAL PROTEIN L20"/>
    <property type="match status" value="1"/>
</dbReference>
<evidence type="ECO:0008006" key="6">
    <source>
        <dbReference type="Google" id="ProtNLM"/>
    </source>
</evidence>
<dbReference type="AlphaFoldDB" id="A0AAV2TLR1"/>
<dbReference type="SUPFAM" id="SSF74731">
    <property type="entry name" value="Ribosomal protein L20"/>
    <property type="match status" value="1"/>
</dbReference>
<reference evidence="4" key="1">
    <citation type="submission" date="2024-06" db="EMBL/GenBank/DDBJ databases">
        <authorList>
            <person name="Liu X."/>
            <person name="Lenzi L."/>
            <person name="Haldenby T S."/>
            <person name="Uol C."/>
        </authorList>
    </citation>
    <scope>NUCLEOTIDE SEQUENCE</scope>
</reference>
<dbReference type="Gene3D" id="6.10.160.10">
    <property type="match status" value="1"/>
</dbReference>
<name>A0AAV2TLR1_CALDB</name>
<protein>
    <recommendedName>
        <fullName evidence="6">Ribosomal protein L20</fullName>
    </recommendedName>
</protein>
<dbReference type="GO" id="GO:0005840">
    <property type="term" value="C:ribosome"/>
    <property type="evidence" value="ECO:0007669"/>
    <property type="project" value="UniProtKB-KW"/>
</dbReference>
<dbReference type="GO" id="GO:1990904">
    <property type="term" value="C:ribonucleoprotein complex"/>
    <property type="evidence" value="ECO:0007669"/>
    <property type="project" value="UniProtKB-KW"/>
</dbReference>
<dbReference type="GO" id="GO:0003735">
    <property type="term" value="F:structural constituent of ribosome"/>
    <property type="evidence" value="ECO:0007669"/>
    <property type="project" value="InterPro"/>
</dbReference>
<dbReference type="Gene3D" id="1.10.1900.20">
    <property type="entry name" value="Ribosomal protein L20"/>
    <property type="match status" value="1"/>
</dbReference>
<evidence type="ECO:0000313" key="4">
    <source>
        <dbReference type="EMBL" id="CAL5137357.1"/>
    </source>
</evidence>
<keyword evidence="3" id="KW-0687">Ribonucleoprotein</keyword>
<organism evidence="4 5">
    <name type="scientific">Calicophoron daubneyi</name>
    <name type="common">Rumen fluke</name>
    <name type="synonym">Paramphistomum daubneyi</name>
    <dbReference type="NCBI Taxonomy" id="300641"/>
    <lineage>
        <taxon>Eukaryota</taxon>
        <taxon>Metazoa</taxon>
        <taxon>Spiralia</taxon>
        <taxon>Lophotrochozoa</taxon>
        <taxon>Platyhelminthes</taxon>
        <taxon>Trematoda</taxon>
        <taxon>Digenea</taxon>
        <taxon>Plagiorchiida</taxon>
        <taxon>Pronocephalata</taxon>
        <taxon>Paramphistomoidea</taxon>
        <taxon>Paramphistomidae</taxon>
        <taxon>Calicophoron</taxon>
    </lineage>
</organism>
<keyword evidence="2" id="KW-0689">Ribosomal protein</keyword>
<dbReference type="Proteomes" id="UP001497525">
    <property type="component" value="Unassembled WGS sequence"/>
</dbReference>
<gene>
    <name evidence="4" type="ORF">CDAUBV1_LOCUS11677</name>
</gene>
<dbReference type="Pfam" id="PF00453">
    <property type="entry name" value="Ribosomal_L20"/>
    <property type="match status" value="1"/>
</dbReference>
<evidence type="ECO:0000256" key="3">
    <source>
        <dbReference type="ARBA" id="ARBA00023274"/>
    </source>
</evidence>
<dbReference type="InterPro" id="IPR005813">
    <property type="entry name" value="Ribosomal_bL20"/>
</dbReference>
<dbReference type="EMBL" id="CAXLJL010000379">
    <property type="protein sequence ID" value="CAL5137357.1"/>
    <property type="molecule type" value="Genomic_DNA"/>
</dbReference>
<evidence type="ECO:0000256" key="1">
    <source>
        <dbReference type="ARBA" id="ARBA00007698"/>
    </source>
</evidence>
<proteinExistence type="inferred from homology"/>
<comment type="caution">
    <text evidence="4">The sequence shown here is derived from an EMBL/GenBank/DDBJ whole genome shotgun (WGS) entry which is preliminary data.</text>
</comment>
<dbReference type="GO" id="GO:0019843">
    <property type="term" value="F:rRNA binding"/>
    <property type="evidence" value="ECO:0007669"/>
    <property type="project" value="InterPro"/>
</dbReference>
<accession>A0AAV2TLR1</accession>
<sequence>MRLTDVLLLRKVVYSGKSDPWFKKDQIMKFAFLFRGRHARCPKLGINMVHKAFQYMHDLRRVRKREMKELWLERLRIASEQCGLPSERVLLEGLAQSNIALNSNILQLLAVYEPRTFSALADIAKKCNIEKGVALPNPKTSCNVITRGMLGSPLVPGNKKLYE</sequence>
<dbReference type="InterPro" id="IPR035566">
    <property type="entry name" value="Ribosomal_protein_bL20_C"/>
</dbReference>
<comment type="similarity">
    <text evidence="1">Belongs to the bacterial ribosomal protein bL20 family.</text>
</comment>
<evidence type="ECO:0000256" key="2">
    <source>
        <dbReference type="ARBA" id="ARBA00022980"/>
    </source>
</evidence>